<sequence length="68" mass="7793">MKILDSSMLKVKKFSDVERGKILALTVEGMSNRKITEKIRRSRKSVENFLKGPENYNRVHACESPKVA</sequence>
<proteinExistence type="predicted"/>
<accession>A0AA36BBD7</accession>
<dbReference type="Proteomes" id="UP001162480">
    <property type="component" value="Chromosome 11"/>
</dbReference>
<gene>
    <name evidence="2" type="ORF">OCTVUL_1B015865</name>
</gene>
<dbReference type="Gene3D" id="1.10.10.60">
    <property type="entry name" value="Homeodomain-like"/>
    <property type="match status" value="1"/>
</dbReference>
<organism evidence="2 3">
    <name type="scientific">Octopus vulgaris</name>
    <name type="common">Common octopus</name>
    <dbReference type="NCBI Taxonomy" id="6645"/>
    <lineage>
        <taxon>Eukaryota</taxon>
        <taxon>Metazoa</taxon>
        <taxon>Spiralia</taxon>
        <taxon>Lophotrochozoa</taxon>
        <taxon>Mollusca</taxon>
        <taxon>Cephalopoda</taxon>
        <taxon>Coleoidea</taxon>
        <taxon>Octopodiformes</taxon>
        <taxon>Octopoda</taxon>
        <taxon>Incirrata</taxon>
        <taxon>Octopodidae</taxon>
        <taxon>Octopus</taxon>
    </lineage>
</organism>
<dbReference type="AlphaFoldDB" id="A0AA36BBD7"/>
<evidence type="ECO:0000259" key="1">
    <source>
        <dbReference type="Pfam" id="PF11427"/>
    </source>
</evidence>
<evidence type="ECO:0000313" key="3">
    <source>
        <dbReference type="Proteomes" id="UP001162480"/>
    </source>
</evidence>
<protein>
    <submittedName>
        <fullName evidence="2">---NA</fullName>
    </submittedName>
</protein>
<dbReference type="GO" id="GO:0003677">
    <property type="term" value="F:DNA binding"/>
    <property type="evidence" value="ECO:0007669"/>
    <property type="project" value="InterPro"/>
</dbReference>
<dbReference type="InterPro" id="IPR009057">
    <property type="entry name" value="Homeodomain-like_sf"/>
</dbReference>
<dbReference type="InterPro" id="IPR025898">
    <property type="entry name" value="Tc3_transposase_DNA-bd_dom"/>
</dbReference>
<keyword evidence="3" id="KW-1185">Reference proteome</keyword>
<evidence type="ECO:0000313" key="2">
    <source>
        <dbReference type="EMBL" id="CAI9730217.1"/>
    </source>
</evidence>
<dbReference type="SUPFAM" id="SSF46689">
    <property type="entry name" value="Homeodomain-like"/>
    <property type="match status" value="1"/>
</dbReference>
<feature type="domain" description="Tc3 transposase DNA binding" evidence="1">
    <location>
        <begin position="14"/>
        <end position="56"/>
    </location>
</feature>
<reference evidence="2" key="1">
    <citation type="submission" date="2023-08" db="EMBL/GenBank/DDBJ databases">
        <authorList>
            <person name="Alioto T."/>
            <person name="Alioto T."/>
            <person name="Gomez Garrido J."/>
        </authorList>
    </citation>
    <scope>NUCLEOTIDE SEQUENCE</scope>
</reference>
<dbReference type="Pfam" id="PF11427">
    <property type="entry name" value="HTH_Tnp_Tc3_1"/>
    <property type="match status" value="1"/>
</dbReference>
<name>A0AA36BBD7_OCTVU</name>
<dbReference type="EMBL" id="OX597824">
    <property type="protein sequence ID" value="CAI9730217.1"/>
    <property type="molecule type" value="Genomic_DNA"/>
</dbReference>